<reference evidence="1 2" key="1">
    <citation type="journal article" date="2022" name="Plant J.">
        <title>Chromosome-level genome of Camellia lanceoleosa provides a valuable resource for understanding genome evolution and self-incompatibility.</title>
        <authorList>
            <person name="Gong W."/>
            <person name="Xiao S."/>
            <person name="Wang L."/>
            <person name="Liao Z."/>
            <person name="Chang Y."/>
            <person name="Mo W."/>
            <person name="Hu G."/>
            <person name="Li W."/>
            <person name="Zhao G."/>
            <person name="Zhu H."/>
            <person name="Hu X."/>
            <person name="Ji K."/>
            <person name="Xiang X."/>
            <person name="Song Q."/>
            <person name="Yuan D."/>
            <person name="Jin S."/>
            <person name="Zhang L."/>
        </authorList>
    </citation>
    <scope>NUCLEOTIDE SEQUENCE [LARGE SCALE GENOMIC DNA]</scope>
    <source>
        <strain evidence="1">SQ_2022a</strain>
    </source>
</reference>
<proteinExistence type="predicted"/>
<dbReference type="Proteomes" id="UP001060215">
    <property type="component" value="Chromosome 2"/>
</dbReference>
<sequence length="555" mass="59157">MAAEPSGSSGSADSYLGSLISLTSKSEIRYEGVLFKINTAEASIGLSNVRSFGTEGRKKDGPQIPPSDKVYEYILFRGSDIKDLQVKSSPPVQTTGPMYNDPAIIQSHYSQAATSTHLPTASVGSLQDLSSHASQLVLPNSTCQGSFPSYPPNVSSGSWGSLLPPPSANGSGFTTPMYWQGLYEVSDGLQAQQQSLIQPLSGLSITQSMQQSMQYPPMNASLPAGGSNLLALQFSEFPPPPVLPPLDNGTFNLHSPLLPGQFSTVAPGSSTTLMSNTTPHFAFSTSLPLVFPLTAVPNKPTIVPGSVMPYNGASEPEPSLTGISNSFLNEGSMPSLVTPGQLLQPGLTSAPSSQSLQTAQDVEVVQVSSSELPVPTLVEAQAPILPLPSPPGCKLSGAPLHIHHYNRGGHERVRANGNLHPVTRFTEDFDFLTMNEKFKKDEVWDHLGKSNKTQEDGNGSQDEDDAGPSKLEVKPVYVKDDFFDSLSCNALDRGSLNGRPKFSERMKMDAETFGDFTRHHGGHGGGRGRGLGRTGYSRGGYYPRSYGYIGRGHGT</sequence>
<accession>A0ACC0I2Q9</accession>
<protein>
    <submittedName>
        <fullName evidence="1">Protein decapping 5</fullName>
    </submittedName>
</protein>
<organism evidence="1 2">
    <name type="scientific">Camellia lanceoleosa</name>
    <dbReference type="NCBI Taxonomy" id="1840588"/>
    <lineage>
        <taxon>Eukaryota</taxon>
        <taxon>Viridiplantae</taxon>
        <taxon>Streptophyta</taxon>
        <taxon>Embryophyta</taxon>
        <taxon>Tracheophyta</taxon>
        <taxon>Spermatophyta</taxon>
        <taxon>Magnoliopsida</taxon>
        <taxon>eudicotyledons</taxon>
        <taxon>Gunneridae</taxon>
        <taxon>Pentapetalae</taxon>
        <taxon>asterids</taxon>
        <taxon>Ericales</taxon>
        <taxon>Theaceae</taxon>
        <taxon>Camellia</taxon>
    </lineage>
</organism>
<dbReference type="EMBL" id="CM045759">
    <property type="protein sequence ID" value="KAI8019119.1"/>
    <property type="molecule type" value="Genomic_DNA"/>
</dbReference>
<comment type="caution">
    <text evidence="1">The sequence shown here is derived from an EMBL/GenBank/DDBJ whole genome shotgun (WGS) entry which is preliminary data.</text>
</comment>
<evidence type="ECO:0000313" key="1">
    <source>
        <dbReference type="EMBL" id="KAI8019119.1"/>
    </source>
</evidence>
<name>A0ACC0I2Q9_9ERIC</name>
<evidence type="ECO:0000313" key="2">
    <source>
        <dbReference type="Proteomes" id="UP001060215"/>
    </source>
</evidence>
<keyword evidence="2" id="KW-1185">Reference proteome</keyword>
<gene>
    <name evidence="1" type="ORF">LOK49_LG04G03307</name>
</gene>